<evidence type="ECO:0000256" key="1">
    <source>
        <dbReference type="SAM" id="Phobius"/>
    </source>
</evidence>
<dbReference type="Pfam" id="PF04020">
    <property type="entry name" value="Phage_holin_4_2"/>
    <property type="match status" value="1"/>
</dbReference>
<evidence type="ECO:0000313" key="3">
    <source>
        <dbReference type="Proteomes" id="UP001374803"/>
    </source>
</evidence>
<evidence type="ECO:0000313" key="2">
    <source>
        <dbReference type="EMBL" id="WXB03217.1"/>
    </source>
</evidence>
<proteinExistence type="predicted"/>
<sequence length="121" mass="12690">MGQNQLLVSLGHLMISGLSVFIVAQIMPGMRARGFGSAIVFALVVALLNAVAWHFLRPVTVTLSVLTLGLGGVILNGLLFLIAGSLSGVKFAGCITASIASLIVTVVNWGLEYILAAWLRK</sequence>
<dbReference type="PANTHER" id="PTHR37309">
    <property type="entry name" value="SLR0284 PROTEIN"/>
    <property type="match status" value="1"/>
</dbReference>
<organism evidence="2 3">
    <name type="scientific">Pendulispora rubella</name>
    <dbReference type="NCBI Taxonomy" id="2741070"/>
    <lineage>
        <taxon>Bacteria</taxon>
        <taxon>Pseudomonadati</taxon>
        <taxon>Myxococcota</taxon>
        <taxon>Myxococcia</taxon>
        <taxon>Myxococcales</taxon>
        <taxon>Sorangiineae</taxon>
        <taxon>Pendulisporaceae</taxon>
        <taxon>Pendulispora</taxon>
    </lineage>
</organism>
<feature type="transmembrane region" description="Helical" evidence="1">
    <location>
        <begin position="62"/>
        <end position="84"/>
    </location>
</feature>
<dbReference type="InterPro" id="IPR007165">
    <property type="entry name" value="Phage_holin_4_2"/>
</dbReference>
<protein>
    <submittedName>
        <fullName evidence="2">Phage holin family protein</fullName>
    </submittedName>
</protein>
<dbReference type="EMBL" id="CP089983">
    <property type="protein sequence ID" value="WXB03217.1"/>
    <property type="molecule type" value="Genomic_DNA"/>
</dbReference>
<accession>A0ABZ2KX12</accession>
<feature type="transmembrane region" description="Helical" evidence="1">
    <location>
        <begin position="6"/>
        <end position="26"/>
    </location>
</feature>
<keyword evidence="1" id="KW-0812">Transmembrane</keyword>
<name>A0ABZ2KX12_9BACT</name>
<dbReference type="Proteomes" id="UP001374803">
    <property type="component" value="Chromosome"/>
</dbReference>
<reference evidence="2" key="1">
    <citation type="submission" date="2021-12" db="EMBL/GenBank/DDBJ databases">
        <title>Discovery of the Pendulisporaceae a myxobacterial family with distinct sporulation behavior and unique specialized metabolism.</title>
        <authorList>
            <person name="Garcia R."/>
            <person name="Popoff A."/>
            <person name="Bader C.D."/>
            <person name="Loehr J."/>
            <person name="Walesch S."/>
            <person name="Walt C."/>
            <person name="Boldt J."/>
            <person name="Bunk B."/>
            <person name="Haeckl F.J.F.P.J."/>
            <person name="Gunesch A.P."/>
            <person name="Birkelbach J."/>
            <person name="Nuebel U."/>
            <person name="Pietschmann T."/>
            <person name="Bach T."/>
            <person name="Mueller R."/>
        </authorList>
    </citation>
    <scope>NUCLEOTIDE SEQUENCE</scope>
    <source>
        <strain evidence="2">MSr11367</strain>
    </source>
</reference>
<keyword evidence="1" id="KW-0472">Membrane</keyword>
<dbReference type="PANTHER" id="PTHR37309:SF1">
    <property type="entry name" value="SLR0284 PROTEIN"/>
    <property type="match status" value="1"/>
</dbReference>
<feature type="transmembrane region" description="Helical" evidence="1">
    <location>
        <begin position="38"/>
        <end position="56"/>
    </location>
</feature>
<dbReference type="RefSeq" id="WP_394832845.1">
    <property type="nucleotide sequence ID" value="NZ_CP089929.1"/>
</dbReference>
<keyword evidence="1" id="KW-1133">Transmembrane helix</keyword>
<gene>
    <name evidence="2" type="ORF">LVJ94_40725</name>
</gene>
<keyword evidence="3" id="KW-1185">Reference proteome</keyword>
<feature type="transmembrane region" description="Helical" evidence="1">
    <location>
        <begin position="91"/>
        <end position="111"/>
    </location>
</feature>